<dbReference type="InterPro" id="IPR042095">
    <property type="entry name" value="SUMF_sf"/>
</dbReference>
<dbReference type="OrthoDB" id="659at2759"/>
<organism evidence="5 6">
    <name type="scientific">Tieghemiomyces parasiticus</name>
    <dbReference type="NCBI Taxonomy" id="78921"/>
    <lineage>
        <taxon>Eukaryota</taxon>
        <taxon>Fungi</taxon>
        <taxon>Fungi incertae sedis</taxon>
        <taxon>Zoopagomycota</taxon>
        <taxon>Kickxellomycotina</taxon>
        <taxon>Dimargaritomycetes</taxon>
        <taxon>Dimargaritales</taxon>
        <taxon>Dimargaritaceae</taxon>
        <taxon>Tieghemiomyces</taxon>
    </lineage>
</organism>
<dbReference type="PANTHER" id="PTHR43397">
    <property type="entry name" value="ERGOTHIONEINE BIOSYNTHESIS PROTEIN 1"/>
    <property type="match status" value="1"/>
</dbReference>
<dbReference type="InterPro" id="IPR029063">
    <property type="entry name" value="SAM-dependent_MTases_sf"/>
</dbReference>
<proteinExistence type="predicted"/>
<dbReference type="InterPro" id="IPR019257">
    <property type="entry name" value="MeTrfase_dom"/>
</dbReference>
<evidence type="ECO:0000259" key="3">
    <source>
        <dbReference type="Pfam" id="PF03781"/>
    </source>
</evidence>
<dbReference type="InterPro" id="IPR051128">
    <property type="entry name" value="EgtD_Methyltrsf_superfamily"/>
</dbReference>
<reference evidence="5" key="1">
    <citation type="submission" date="2022-07" db="EMBL/GenBank/DDBJ databases">
        <title>Phylogenomic reconstructions and comparative analyses of Kickxellomycotina fungi.</title>
        <authorList>
            <person name="Reynolds N.K."/>
            <person name="Stajich J.E."/>
            <person name="Barry K."/>
            <person name="Grigoriev I.V."/>
            <person name="Crous P."/>
            <person name="Smith M.E."/>
        </authorList>
    </citation>
    <scope>NUCLEOTIDE SEQUENCE</scope>
    <source>
        <strain evidence="5">RSA 861</strain>
    </source>
</reference>
<evidence type="ECO:0000313" key="6">
    <source>
        <dbReference type="Proteomes" id="UP001150569"/>
    </source>
</evidence>
<dbReference type="InterPro" id="IPR005532">
    <property type="entry name" value="SUMF_dom"/>
</dbReference>
<name>A0A9W8E1I9_9FUNG</name>
<dbReference type="Gene3D" id="3.40.50.150">
    <property type="entry name" value="Vaccinia Virus protein VP39"/>
    <property type="match status" value="1"/>
</dbReference>
<evidence type="ECO:0008006" key="7">
    <source>
        <dbReference type="Google" id="ProtNLM"/>
    </source>
</evidence>
<accession>A0A9W8E1I9</accession>
<dbReference type="EMBL" id="JANBPT010000063">
    <property type="protein sequence ID" value="KAJ1928677.1"/>
    <property type="molecule type" value="Genomic_DNA"/>
</dbReference>
<dbReference type="Proteomes" id="UP001150569">
    <property type="component" value="Unassembled WGS sequence"/>
</dbReference>
<dbReference type="GO" id="GO:0008168">
    <property type="term" value="F:methyltransferase activity"/>
    <property type="evidence" value="ECO:0007669"/>
    <property type="project" value="UniProtKB-KW"/>
</dbReference>
<comment type="caution">
    <text evidence="5">The sequence shown here is derived from an EMBL/GenBank/DDBJ whole genome shotgun (WGS) entry which is preliminary data.</text>
</comment>
<dbReference type="SUPFAM" id="SSF56436">
    <property type="entry name" value="C-type lectin-like"/>
    <property type="match status" value="1"/>
</dbReference>
<evidence type="ECO:0000256" key="1">
    <source>
        <dbReference type="ARBA" id="ARBA00022603"/>
    </source>
</evidence>
<gene>
    <name evidence="5" type="ORF">IWQ60_001826</name>
</gene>
<keyword evidence="1" id="KW-0489">Methyltransferase</keyword>
<dbReference type="Pfam" id="PF03781">
    <property type="entry name" value="FGE-sulfatase"/>
    <property type="match status" value="1"/>
</dbReference>
<dbReference type="Pfam" id="PF10017">
    <property type="entry name" value="Methyltransf_33"/>
    <property type="match status" value="1"/>
</dbReference>
<dbReference type="PANTHER" id="PTHR43397:SF1">
    <property type="entry name" value="ERGOTHIONEINE BIOSYNTHESIS PROTEIN 1"/>
    <property type="match status" value="1"/>
</dbReference>
<evidence type="ECO:0000313" key="5">
    <source>
        <dbReference type="EMBL" id="KAJ1928677.1"/>
    </source>
</evidence>
<keyword evidence="2" id="KW-0808">Transferase</keyword>
<evidence type="ECO:0000256" key="2">
    <source>
        <dbReference type="ARBA" id="ARBA00022679"/>
    </source>
</evidence>
<evidence type="ECO:0000259" key="4">
    <source>
        <dbReference type="Pfam" id="PF10017"/>
    </source>
</evidence>
<protein>
    <recommendedName>
        <fullName evidence="7">Histidine-specific methyltransferase SAM-dependent domain-containing protein</fullName>
    </recommendedName>
</protein>
<dbReference type="Gene3D" id="3.90.1580.10">
    <property type="entry name" value="paralog of FGE (formylglycine-generating enzyme)"/>
    <property type="match status" value="1"/>
</dbReference>
<dbReference type="InterPro" id="IPR016187">
    <property type="entry name" value="CTDL_fold"/>
</dbReference>
<feature type="domain" description="Sulfatase-modifying factor enzyme-like" evidence="3">
    <location>
        <begin position="930"/>
        <end position="1001"/>
    </location>
</feature>
<dbReference type="InterPro" id="IPR017805">
    <property type="entry name" value="SAM_MeTrfase_EasF-type_put"/>
</dbReference>
<dbReference type="GO" id="GO:0032259">
    <property type="term" value="P:methylation"/>
    <property type="evidence" value="ECO:0007669"/>
    <property type="project" value="UniProtKB-KW"/>
</dbReference>
<sequence>MIATDASVPCDQEVNLVKNFSHLDVSIDSNDTPPAVEHSHPIEIVDIRRRRQASPRDQTESLLHGLLHPTIVPGYNPDDPSCEADPQPVRKLPTVTLYDTYGLELYDRILETDDYYLMAAEVDILTHQGDDIVAACQGAAVLIELGAGSLRKTRVLLEAFDRRGVPLTYYALDVDYTALADSLLHIGPFRHVRLAGLWGTYEDALGYLRTFPNSQPKVIMWLGSSVGNSVVEEAAAFFQRLQRELNPGDRFLVAADKPNPPEMVHRAYHDAQGYTEDFILNILTHVNHLTNQRLFNRDDFSYDSWYNSKLQRVETYVRAKHDITLTYRPPGAVASARSPSTAGHDEAYPLSRREHRIFLRAGERIHVEYSTKLSAETIHGLAHGARLNMRQVWTSTQRNYNMFLMDRPAFFFPRYAPLTAAYLNTAEEPWTPAAGPLATVARPVAHHAVPTRAEWEAMWAYWDTAVRRMVPREHLDAQPIPLRLPFVFYLGHIPAFVDLRLARALGVSPVRDAEFTRYFERGIDPDIQNPNQCHAHSPLPTEWPAVESLLDYDEEVRQRIREVLDRYGVPADPSLEVGTAPTGISKSLAIPGLVARSLWMGYEHYAMHTETLLHMVVQLPERVTPNRLMPLAASPAFAPDRPNGGISPARWLDFSASSDGESPQVDYGLDGDADAVDTTRTDLSPAHIFGWDNEKPCRRGVAVRAFQIQDRPVTVGEYYGLLRHELKTSLGADAWSSSSTTALHHQIAVTPELQRLVPKSWKFADLDQLTRLPAGDSPAEVLAALFRVRTVYADLPLIQTWTWPVYVSQLQAQAYARFAHPEARLPTEVEMRHVYAEHQKALNTIHAYIRPNQRPGAIGSGDSHATEPSSNYLYTAAPYSANYGVRSWTPTACTTEDHEADDADIAGDSLPASLAPWDWAPRAQLRTDGWEWTSTLFAPLDPARFCASPLYPEYSADFFEDRHYVVVGASWATHPRLAQRSTYRNWYQAGYGYAFTTFRLCRPANE</sequence>
<dbReference type="AlphaFoldDB" id="A0A9W8E1I9"/>
<dbReference type="NCBIfam" id="TIGR03439">
    <property type="entry name" value="methyl_EasF"/>
    <property type="match status" value="1"/>
</dbReference>
<feature type="domain" description="Histidine-specific methyltransferase SAM-dependent" evidence="4">
    <location>
        <begin position="89"/>
        <end position="406"/>
    </location>
</feature>
<keyword evidence="6" id="KW-1185">Reference proteome</keyword>